<dbReference type="Gene3D" id="3.40.50.1820">
    <property type="entry name" value="alpha/beta hydrolase"/>
    <property type="match status" value="1"/>
</dbReference>
<sequence length="388" mass="43586">MFKLKHQINIYHLKNLEVKMTISFEDQKINLALGFIVSSGSLITAEPEPTLVSENIQKSLASSKATANRFSLVWGPAVFRVGSVDKKTSVVDKKDDHVLFMVKDLKTPNDYRIVIRGSWSDVNWYDENFNVGKTENWSIWDSKAPKNAKISKGIHVTLDYIINQIKSNNTPGYGESLIDAIDKIALEKGIQNITLTGHSLGGVMASTLGLYLKRRYLDKGNNNIRINVCSFAAPTAGNDIFASYTESVFNGTSLPSYESKFLRIHNRTDIVTLAWYTKGLEQIKALYPVLYLPVSGFLLLVKDKNYTQLFPDLPFTTPMLEPSPGFIEQLVFQHIEAYAKEYGMSFIKVNDSSNLPTNYDIVVINDGLSRNINHFFSSMIQDGAVDTR</sequence>
<protein>
    <submittedName>
        <fullName evidence="2">Lipase</fullName>
    </submittedName>
</protein>
<dbReference type="GO" id="GO:0006629">
    <property type="term" value="P:lipid metabolic process"/>
    <property type="evidence" value="ECO:0007669"/>
    <property type="project" value="InterPro"/>
</dbReference>
<dbReference type="PATRIC" id="fig|1389415.4.peg.4396"/>
<dbReference type="SUPFAM" id="SSF53474">
    <property type="entry name" value="alpha/beta-Hydrolases"/>
    <property type="match status" value="1"/>
</dbReference>
<organism evidence="2 3">
    <name type="scientific">Photorhabdus temperata J3</name>
    <dbReference type="NCBI Taxonomy" id="1389415"/>
    <lineage>
        <taxon>Bacteria</taxon>
        <taxon>Pseudomonadati</taxon>
        <taxon>Pseudomonadota</taxon>
        <taxon>Gammaproteobacteria</taxon>
        <taxon>Enterobacterales</taxon>
        <taxon>Morganellaceae</taxon>
        <taxon>Photorhabdus</taxon>
    </lineage>
</organism>
<feature type="domain" description="Fungal lipase-type" evidence="1">
    <location>
        <begin position="114"/>
        <end position="272"/>
    </location>
</feature>
<dbReference type="InterPro" id="IPR002921">
    <property type="entry name" value="Fungal_lipase-type"/>
</dbReference>
<dbReference type="CDD" id="cd00519">
    <property type="entry name" value="Lipase_3"/>
    <property type="match status" value="1"/>
</dbReference>
<dbReference type="Pfam" id="PF01764">
    <property type="entry name" value="Lipase_3"/>
    <property type="match status" value="1"/>
</dbReference>
<dbReference type="InterPro" id="IPR051218">
    <property type="entry name" value="Sec_MonoDiacylglyc_Lipase"/>
</dbReference>
<dbReference type="Proteomes" id="UP000017133">
    <property type="component" value="Unassembled WGS sequence"/>
</dbReference>
<evidence type="ECO:0000259" key="1">
    <source>
        <dbReference type="Pfam" id="PF01764"/>
    </source>
</evidence>
<reference evidence="2 3" key="1">
    <citation type="submission" date="2013-10" db="EMBL/GenBank/DDBJ databases">
        <title>Whole Genome Shotgun Sequence of Photorhabdus temperata J3.</title>
        <authorList>
            <person name="Park G.-S."/>
            <person name="Hong S.-J."/>
            <person name="Shin J.-H."/>
        </authorList>
    </citation>
    <scope>NUCLEOTIDE SEQUENCE [LARGE SCALE GENOMIC DNA]</scope>
    <source>
        <strain evidence="2 3">J3</strain>
    </source>
</reference>
<accession>U7QUN2</accession>
<evidence type="ECO:0000313" key="3">
    <source>
        <dbReference type="Proteomes" id="UP000017133"/>
    </source>
</evidence>
<evidence type="ECO:0000313" key="2">
    <source>
        <dbReference type="EMBL" id="ERT10962.1"/>
    </source>
</evidence>
<dbReference type="EMBL" id="AXDT01000246">
    <property type="protein sequence ID" value="ERT10962.1"/>
    <property type="molecule type" value="Genomic_DNA"/>
</dbReference>
<dbReference type="AlphaFoldDB" id="U7QUN2"/>
<gene>
    <name evidence="2" type="ORF">O185_21995</name>
</gene>
<dbReference type="PANTHER" id="PTHR45856:SF24">
    <property type="entry name" value="FUNGAL LIPASE-LIKE DOMAIN-CONTAINING PROTEIN"/>
    <property type="match status" value="1"/>
</dbReference>
<dbReference type="InterPro" id="IPR029058">
    <property type="entry name" value="AB_hydrolase_fold"/>
</dbReference>
<keyword evidence="3" id="KW-1185">Reference proteome</keyword>
<proteinExistence type="predicted"/>
<name>U7QUN2_PHOTE</name>
<dbReference type="PANTHER" id="PTHR45856">
    <property type="entry name" value="ALPHA/BETA-HYDROLASES SUPERFAMILY PROTEIN"/>
    <property type="match status" value="1"/>
</dbReference>
<comment type="caution">
    <text evidence="2">The sequence shown here is derived from an EMBL/GenBank/DDBJ whole genome shotgun (WGS) entry which is preliminary data.</text>
</comment>